<reference evidence="1 2" key="1">
    <citation type="journal article" date="2019" name="Appl. Microbiol. Biotechnol.">
        <title>Genome sequence of Isaria javanica and comparative genome analysis insights into family S53 peptidase evolution in fungal entomopathogens.</title>
        <authorList>
            <person name="Lin R."/>
            <person name="Zhang X."/>
            <person name="Xin B."/>
            <person name="Zou M."/>
            <person name="Gao Y."/>
            <person name="Qin F."/>
            <person name="Hu Q."/>
            <person name="Xie B."/>
            <person name="Cheng X."/>
        </authorList>
    </citation>
    <scope>NUCLEOTIDE SEQUENCE [LARGE SCALE GENOMIC DNA]</scope>
    <source>
        <strain evidence="1 2">IJ1G</strain>
    </source>
</reference>
<organism evidence="1 2">
    <name type="scientific">Cordyceps javanica</name>
    <dbReference type="NCBI Taxonomy" id="43265"/>
    <lineage>
        <taxon>Eukaryota</taxon>
        <taxon>Fungi</taxon>
        <taxon>Dikarya</taxon>
        <taxon>Ascomycota</taxon>
        <taxon>Pezizomycotina</taxon>
        <taxon>Sordariomycetes</taxon>
        <taxon>Hypocreomycetidae</taxon>
        <taxon>Hypocreales</taxon>
        <taxon>Cordycipitaceae</taxon>
        <taxon>Cordyceps</taxon>
    </lineage>
</organism>
<accession>A0A545UMW3</accession>
<evidence type="ECO:0000313" key="1">
    <source>
        <dbReference type="EMBL" id="TQV90802.1"/>
    </source>
</evidence>
<dbReference type="AlphaFoldDB" id="A0A545UMW3"/>
<dbReference type="EMBL" id="SPUK01000023">
    <property type="protein sequence ID" value="TQV90802.1"/>
    <property type="molecule type" value="Genomic_DNA"/>
</dbReference>
<protein>
    <submittedName>
        <fullName evidence="1">Uncharacterized protein</fullName>
    </submittedName>
</protein>
<proteinExistence type="predicted"/>
<name>A0A545UMW3_9HYPO</name>
<keyword evidence="2" id="KW-1185">Reference proteome</keyword>
<gene>
    <name evidence="1" type="ORF">IF1G_10545</name>
</gene>
<comment type="caution">
    <text evidence="1">The sequence shown here is derived from an EMBL/GenBank/DDBJ whole genome shotgun (WGS) entry which is preliminary data.</text>
</comment>
<sequence>MESPPSVSGRDEQAHLIFRLWSSILLLSLTEKQKRKQQKIALPLPISVRAGYVASVCTVQPRVTAHPIPQHLTQRLHSRFASVL</sequence>
<dbReference type="Proteomes" id="UP000315783">
    <property type="component" value="Unassembled WGS sequence"/>
</dbReference>
<evidence type="ECO:0000313" key="2">
    <source>
        <dbReference type="Proteomes" id="UP000315783"/>
    </source>
</evidence>